<dbReference type="PANTHER" id="PTHR45774">
    <property type="entry name" value="BTB/POZ DOMAIN-CONTAINING"/>
    <property type="match status" value="1"/>
</dbReference>
<dbReference type="Pfam" id="PF08005">
    <property type="entry name" value="PHR"/>
    <property type="match status" value="1"/>
</dbReference>
<comment type="subcellular location">
    <subcellularLocation>
        <location evidence="1">Cytoplasm</location>
    </subcellularLocation>
</comment>
<evidence type="ECO:0000313" key="5">
    <source>
        <dbReference type="Proteomes" id="UP000596742"/>
    </source>
</evidence>
<dbReference type="SMART" id="SM00225">
    <property type="entry name" value="BTB"/>
    <property type="match status" value="1"/>
</dbReference>
<feature type="domain" description="BTB" evidence="3">
    <location>
        <begin position="29"/>
        <end position="96"/>
    </location>
</feature>
<protein>
    <recommendedName>
        <fullName evidence="3">BTB domain-containing protein</fullName>
    </recommendedName>
</protein>
<dbReference type="Gene3D" id="2.60.120.820">
    <property type="entry name" value="PHR domain"/>
    <property type="match status" value="1"/>
</dbReference>
<evidence type="ECO:0000259" key="3">
    <source>
        <dbReference type="PROSITE" id="PS50097"/>
    </source>
</evidence>
<dbReference type="GO" id="GO:0005737">
    <property type="term" value="C:cytoplasm"/>
    <property type="evidence" value="ECO:0007669"/>
    <property type="project" value="UniProtKB-SubCell"/>
</dbReference>
<name>A0A8B6E1I8_MYTGA</name>
<gene>
    <name evidence="4" type="ORF">MGAL_10B015888</name>
</gene>
<dbReference type="InterPro" id="IPR038648">
    <property type="entry name" value="PHR_sf"/>
</dbReference>
<dbReference type="Gene3D" id="3.30.710.10">
    <property type="entry name" value="Potassium Channel Kv1.1, Chain A"/>
    <property type="match status" value="1"/>
</dbReference>
<dbReference type="PANTHER" id="PTHR45774:SF3">
    <property type="entry name" value="BTB (POZ) DOMAIN-CONTAINING 2B-RELATED"/>
    <property type="match status" value="1"/>
</dbReference>
<dbReference type="Pfam" id="PF07707">
    <property type="entry name" value="BACK"/>
    <property type="match status" value="1"/>
</dbReference>
<evidence type="ECO:0000313" key="4">
    <source>
        <dbReference type="EMBL" id="VDI27321.1"/>
    </source>
</evidence>
<dbReference type="AlphaFoldDB" id="A0A8B6E1I8"/>
<proteinExistence type="predicted"/>
<keyword evidence="2" id="KW-0963">Cytoplasm</keyword>
<dbReference type="InterPro" id="IPR000210">
    <property type="entry name" value="BTB/POZ_dom"/>
</dbReference>
<dbReference type="InterPro" id="IPR012983">
    <property type="entry name" value="PHR"/>
</dbReference>
<dbReference type="PROSITE" id="PS50097">
    <property type="entry name" value="BTB"/>
    <property type="match status" value="1"/>
</dbReference>
<comment type="caution">
    <text evidence="4">The sequence shown here is derived from an EMBL/GenBank/DDBJ whole genome shotgun (WGS) entry which is preliminary data.</text>
</comment>
<dbReference type="Pfam" id="PF00651">
    <property type="entry name" value="BTB"/>
    <property type="match status" value="1"/>
</dbReference>
<dbReference type="SUPFAM" id="SSF54695">
    <property type="entry name" value="POZ domain"/>
    <property type="match status" value="1"/>
</dbReference>
<dbReference type="Gene3D" id="1.25.40.420">
    <property type="match status" value="1"/>
</dbReference>
<evidence type="ECO:0000256" key="2">
    <source>
        <dbReference type="ARBA" id="ARBA00022490"/>
    </source>
</evidence>
<dbReference type="InterPro" id="IPR011705">
    <property type="entry name" value="BACK"/>
</dbReference>
<dbReference type="InterPro" id="IPR011333">
    <property type="entry name" value="SKP1/BTB/POZ_sf"/>
</dbReference>
<dbReference type="Proteomes" id="UP000596742">
    <property type="component" value="Unassembled WGS sequence"/>
</dbReference>
<dbReference type="EMBL" id="UYJE01004347">
    <property type="protein sequence ID" value="VDI27321.1"/>
    <property type="molecule type" value="Genomic_DNA"/>
</dbReference>
<dbReference type="SMART" id="SM00875">
    <property type="entry name" value="BACK"/>
    <property type="match status" value="1"/>
</dbReference>
<organism evidence="4 5">
    <name type="scientific">Mytilus galloprovincialis</name>
    <name type="common">Mediterranean mussel</name>
    <dbReference type="NCBI Taxonomy" id="29158"/>
    <lineage>
        <taxon>Eukaryota</taxon>
        <taxon>Metazoa</taxon>
        <taxon>Spiralia</taxon>
        <taxon>Lophotrochozoa</taxon>
        <taxon>Mollusca</taxon>
        <taxon>Bivalvia</taxon>
        <taxon>Autobranchia</taxon>
        <taxon>Pteriomorphia</taxon>
        <taxon>Mytilida</taxon>
        <taxon>Mytiloidea</taxon>
        <taxon>Mytilidae</taxon>
        <taxon>Mytilinae</taxon>
        <taxon>Mytilus</taxon>
    </lineage>
</organism>
<evidence type="ECO:0000256" key="1">
    <source>
        <dbReference type="ARBA" id="ARBA00004496"/>
    </source>
</evidence>
<reference evidence="4" key="1">
    <citation type="submission" date="2018-11" db="EMBL/GenBank/DDBJ databases">
        <authorList>
            <person name="Alioto T."/>
            <person name="Alioto T."/>
        </authorList>
    </citation>
    <scope>NUCLEOTIDE SEQUENCE</scope>
</reference>
<accession>A0A8B6E1I8</accession>
<keyword evidence="5" id="KW-1185">Reference proteome</keyword>
<sequence length="442" mass="50352">MDANNITKWRDDKDLPECMMYMLQNEIMCDVTFRVGHDRTLINAHKFMLSSRSAVFHTMFEGSLSEKGEITIPDIDDNTFRDILKYFYSDDITITNNNVKEMLYAADKYMLAAVKRKCETVLKQTAQSEHATKALQTGYQYHLLELQKESLDYIEMHTKACLLSEHAVTLSKDCLELILKSDFLDCSETDICQFILKWGKHQCELAKLEPSGGNMREAIGNILYLIRFPNVEMKFFSKAVANSCILTSDEMVSIYQSHFGETSKAFPRSLRVPVSKRQIYSLNRYGQITGPMGSSGIQSLTFHSDKEIWLKGVNIFPPFNQYAPRIRGDRLHCYDPGTVSISIKVLNDSKEETFQQQKNINLSRHGGQVQQIDFCKPVRVTSIRDYTIVLDGMTHQHFYGTDCQESVTDQQSGVTIMFKNAPADKNGTNINSGQFAGLLFSV</sequence>
<dbReference type="OrthoDB" id="624345at2759"/>